<feature type="transmembrane region" description="Helical" evidence="1">
    <location>
        <begin position="115"/>
        <end position="132"/>
    </location>
</feature>
<keyword evidence="3" id="KW-1185">Reference proteome</keyword>
<evidence type="ECO:0000313" key="2">
    <source>
        <dbReference type="EMBL" id="BDZ45917.1"/>
    </source>
</evidence>
<protein>
    <submittedName>
        <fullName evidence="2">Uncharacterized protein</fullName>
    </submittedName>
</protein>
<proteinExistence type="predicted"/>
<reference evidence="3" key="1">
    <citation type="journal article" date="2019" name="Int. J. Syst. Evol. Microbiol.">
        <title>The Global Catalogue of Microorganisms (GCM) 10K type strain sequencing project: providing services to taxonomists for standard genome sequencing and annotation.</title>
        <authorList>
            <consortium name="The Broad Institute Genomics Platform"/>
            <consortium name="The Broad Institute Genome Sequencing Center for Infectious Disease"/>
            <person name="Wu L."/>
            <person name="Ma J."/>
        </authorList>
    </citation>
    <scope>NUCLEOTIDE SEQUENCE [LARGE SCALE GENOMIC DNA]</scope>
    <source>
        <strain evidence="3">NBRC 108725</strain>
    </source>
</reference>
<organism evidence="2 3">
    <name type="scientific">Naasia aerilata</name>
    <dbReference type="NCBI Taxonomy" id="1162966"/>
    <lineage>
        <taxon>Bacteria</taxon>
        <taxon>Bacillati</taxon>
        <taxon>Actinomycetota</taxon>
        <taxon>Actinomycetes</taxon>
        <taxon>Micrococcales</taxon>
        <taxon>Microbacteriaceae</taxon>
        <taxon>Naasia</taxon>
    </lineage>
</organism>
<feature type="transmembrane region" description="Helical" evidence="1">
    <location>
        <begin position="83"/>
        <end position="103"/>
    </location>
</feature>
<accession>A0ABM8GCD7</accession>
<evidence type="ECO:0000256" key="1">
    <source>
        <dbReference type="SAM" id="Phobius"/>
    </source>
</evidence>
<keyword evidence="1" id="KW-1133">Transmembrane helix</keyword>
<keyword evidence="1" id="KW-0812">Transmembrane</keyword>
<gene>
    <name evidence="2" type="ORF">GCM10025866_18260</name>
</gene>
<sequence length="164" mass="18010">MAAVGIALGYAFRTRIIDFVGIRGELNVRFALWDSVQSLTGLHPLEGFGWVGTWRPELAPFFAIGTVNGRTPTSALNAFLDTWFQAGLVGLALFSVLLGLALVRAWFVASSRRSVTHVWPALVLVVLALTSMAESTVLVEYCWFLLVVCAVKAAQELSWRRGLR</sequence>
<name>A0ABM8GCD7_9MICO</name>
<dbReference type="EMBL" id="AP027731">
    <property type="protein sequence ID" value="BDZ45917.1"/>
    <property type="molecule type" value="Genomic_DNA"/>
</dbReference>
<keyword evidence="1" id="KW-0472">Membrane</keyword>
<dbReference type="Proteomes" id="UP001321498">
    <property type="component" value="Chromosome"/>
</dbReference>
<evidence type="ECO:0000313" key="3">
    <source>
        <dbReference type="Proteomes" id="UP001321498"/>
    </source>
</evidence>